<reference evidence="7 8" key="1">
    <citation type="submission" date="2016-03" db="EMBL/GenBank/DDBJ databases">
        <title>EvidentialGene: Evidence-directed Construction of Genes on Genomes.</title>
        <authorList>
            <person name="Gilbert D.G."/>
            <person name="Choi J.-H."/>
            <person name="Mockaitis K."/>
            <person name="Colbourne J."/>
            <person name="Pfrender M."/>
        </authorList>
    </citation>
    <scope>NUCLEOTIDE SEQUENCE [LARGE SCALE GENOMIC DNA]</scope>
    <source>
        <strain evidence="7 8">Xinb3</strain>
        <tissue evidence="7">Complete organism</tissue>
    </source>
</reference>
<evidence type="ECO:0000256" key="2">
    <source>
        <dbReference type="ARBA" id="ARBA00006840"/>
    </source>
</evidence>
<dbReference type="STRING" id="35525.A0A164TXJ7"/>
<evidence type="ECO:0000256" key="6">
    <source>
        <dbReference type="RuleBase" id="RU361218"/>
    </source>
</evidence>
<dbReference type="PIRSF" id="PIRSF002419">
    <property type="entry name" value="Tetraspanin"/>
    <property type="match status" value="1"/>
</dbReference>
<dbReference type="OrthoDB" id="10051670at2759"/>
<comment type="subcellular location">
    <subcellularLocation>
        <location evidence="1 6">Membrane</location>
        <topology evidence="1 6">Multi-pass membrane protein</topology>
    </subcellularLocation>
</comment>
<dbReference type="Proteomes" id="UP000076858">
    <property type="component" value="Unassembled WGS sequence"/>
</dbReference>
<keyword evidence="8" id="KW-1185">Reference proteome</keyword>
<comment type="caution">
    <text evidence="7">The sequence shown here is derived from an EMBL/GenBank/DDBJ whole genome shotgun (WGS) entry which is preliminary data.</text>
</comment>
<dbReference type="SUPFAM" id="SSF48652">
    <property type="entry name" value="Tetraspanin"/>
    <property type="match status" value="1"/>
</dbReference>
<dbReference type="Pfam" id="PF00335">
    <property type="entry name" value="Tetraspanin"/>
    <property type="match status" value="1"/>
</dbReference>
<dbReference type="Gene3D" id="1.10.1450.10">
    <property type="entry name" value="Tetraspanin"/>
    <property type="match status" value="1"/>
</dbReference>
<comment type="similarity">
    <text evidence="2 6">Belongs to the tetraspanin (TM4SF) family.</text>
</comment>
<evidence type="ECO:0000313" key="8">
    <source>
        <dbReference type="Proteomes" id="UP000076858"/>
    </source>
</evidence>
<dbReference type="AlphaFoldDB" id="A0A164TXJ7"/>
<evidence type="ECO:0000256" key="3">
    <source>
        <dbReference type="ARBA" id="ARBA00022692"/>
    </source>
</evidence>
<organism evidence="7 8">
    <name type="scientific">Daphnia magna</name>
    <dbReference type="NCBI Taxonomy" id="35525"/>
    <lineage>
        <taxon>Eukaryota</taxon>
        <taxon>Metazoa</taxon>
        <taxon>Ecdysozoa</taxon>
        <taxon>Arthropoda</taxon>
        <taxon>Crustacea</taxon>
        <taxon>Branchiopoda</taxon>
        <taxon>Diplostraca</taxon>
        <taxon>Cladocera</taxon>
        <taxon>Anomopoda</taxon>
        <taxon>Daphniidae</taxon>
        <taxon>Daphnia</taxon>
    </lineage>
</organism>
<feature type="transmembrane region" description="Helical" evidence="6">
    <location>
        <begin position="195"/>
        <end position="217"/>
    </location>
</feature>
<dbReference type="GO" id="GO:0005886">
    <property type="term" value="C:plasma membrane"/>
    <property type="evidence" value="ECO:0007669"/>
    <property type="project" value="TreeGrafter"/>
</dbReference>
<dbReference type="InterPro" id="IPR018499">
    <property type="entry name" value="Tetraspanin/Peripherin"/>
</dbReference>
<evidence type="ECO:0000313" key="7">
    <source>
        <dbReference type="EMBL" id="KZS10858.1"/>
    </source>
</evidence>
<dbReference type="InterPro" id="IPR008952">
    <property type="entry name" value="Tetraspanin_EC2_sf"/>
</dbReference>
<dbReference type="PRINTS" id="PR00259">
    <property type="entry name" value="TMFOUR"/>
</dbReference>
<name>A0A164TXJ7_9CRUS</name>
<accession>A0A164TXJ7</accession>
<sequence length="241" mass="27210">MRKTTLGYALHALMVLSAFLAVAVMGLCLWLRYEWDFKHYVYELEAQKVMWTGPYILITSSSLAMATSAVGVWATAAEHCRLLLLFALGSGISVILGLAGISYTLNHGIYHSDLFPWLEQRFWDLFHEMDYNERSARIIRIIQEDIQCCGPSDWKDYLSFNKVLPDECRNPDTGNIASGGCAEEFARWLEPKTGWLSGIALLLAVIQLGAMVISLLLRKAILQEKRKKNKPDCLVPSYSEV</sequence>
<protein>
    <recommendedName>
        <fullName evidence="6">Tetraspanin</fullName>
    </recommendedName>
</protein>
<gene>
    <name evidence="7" type="ORF">APZ42_024525</name>
</gene>
<evidence type="ECO:0000256" key="4">
    <source>
        <dbReference type="ARBA" id="ARBA00022989"/>
    </source>
</evidence>
<dbReference type="PANTHER" id="PTHR19282">
    <property type="entry name" value="TETRASPANIN"/>
    <property type="match status" value="1"/>
</dbReference>
<keyword evidence="3 6" id="KW-0812">Transmembrane</keyword>
<feature type="transmembrane region" description="Helical" evidence="6">
    <location>
        <begin position="12"/>
        <end position="33"/>
    </location>
</feature>
<dbReference type="EMBL" id="LRGB01001663">
    <property type="protein sequence ID" value="KZS10858.1"/>
    <property type="molecule type" value="Genomic_DNA"/>
</dbReference>
<evidence type="ECO:0000256" key="1">
    <source>
        <dbReference type="ARBA" id="ARBA00004141"/>
    </source>
</evidence>
<evidence type="ECO:0000256" key="5">
    <source>
        <dbReference type="ARBA" id="ARBA00023136"/>
    </source>
</evidence>
<keyword evidence="4 6" id="KW-1133">Transmembrane helix</keyword>
<dbReference type="PANTHER" id="PTHR19282:SF534">
    <property type="entry name" value="TETRASPANIN FAMILY-RELATED"/>
    <property type="match status" value="1"/>
</dbReference>
<feature type="transmembrane region" description="Helical" evidence="6">
    <location>
        <begin position="53"/>
        <end position="75"/>
    </location>
</feature>
<dbReference type="InterPro" id="IPR000301">
    <property type="entry name" value="Tetraspanin_animals"/>
</dbReference>
<feature type="transmembrane region" description="Helical" evidence="6">
    <location>
        <begin position="82"/>
        <end position="105"/>
    </location>
</feature>
<keyword evidence="5 6" id="KW-0472">Membrane</keyword>
<proteinExistence type="inferred from homology"/>